<dbReference type="InterPro" id="IPR036890">
    <property type="entry name" value="HATPase_C_sf"/>
</dbReference>
<name>A0A231V0H6_9HYPH</name>
<dbReference type="Gene3D" id="3.60.40.10">
    <property type="entry name" value="PPM-type phosphatase domain"/>
    <property type="match status" value="1"/>
</dbReference>
<protein>
    <recommendedName>
        <fullName evidence="1">Histidine kinase/HSP90-like ATPase domain-containing protein</fullName>
    </recommendedName>
</protein>
<dbReference type="Gene3D" id="3.30.565.10">
    <property type="entry name" value="Histidine kinase-like ATPase, C-terminal domain"/>
    <property type="match status" value="1"/>
</dbReference>
<evidence type="ECO:0000313" key="3">
    <source>
        <dbReference type="Proteomes" id="UP000215405"/>
    </source>
</evidence>
<evidence type="ECO:0000259" key="1">
    <source>
        <dbReference type="SMART" id="SM00387"/>
    </source>
</evidence>
<dbReference type="SUPFAM" id="SSF81606">
    <property type="entry name" value="PP2C-like"/>
    <property type="match status" value="1"/>
</dbReference>
<proteinExistence type="predicted"/>
<gene>
    <name evidence="2" type="ORF">B7H23_01130</name>
</gene>
<reference evidence="3" key="1">
    <citation type="journal article" date="2017" name="Int. J. Syst. Evol. Microbiol.">
        <title>Notoacmeibacter marinus gen. nov., sp. nov., isolated from the gut of a limpet and proposal of Notoacmeibacteraceae fam. nov. in the order Rhizobiales of the class Alphaproteobacteria.</title>
        <authorList>
            <person name="Huang Z."/>
            <person name="Guo F."/>
            <person name="Lai Q."/>
        </authorList>
    </citation>
    <scope>NUCLEOTIDE SEQUENCE [LARGE SCALE GENOMIC DNA]</scope>
    <source>
        <strain evidence="3">XMTR2A4</strain>
    </source>
</reference>
<dbReference type="InterPro" id="IPR036457">
    <property type="entry name" value="PPM-type-like_dom_sf"/>
</dbReference>
<dbReference type="PANTHER" id="PTHR35801:SF1">
    <property type="entry name" value="PHOSPHOSERINE PHOSPHATASE RSBX"/>
    <property type="match status" value="1"/>
</dbReference>
<evidence type="ECO:0000313" key="2">
    <source>
        <dbReference type="EMBL" id="OXT01607.1"/>
    </source>
</evidence>
<organism evidence="2 3">
    <name type="scientific">Notoacmeibacter marinus</name>
    <dbReference type="NCBI Taxonomy" id="1876515"/>
    <lineage>
        <taxon>Bacteria</taxon>
        <taxon>Pseudomonadati</taxon>
        <taxon>Pseudomonadota</taxon>
        <taxon>Alphaproteobacteria</taxon>
        <taxon>Hyphomicrobiales</taxon>
        <taxon>Notoacmeibacteraceae</taxon>
        <taxon>Notoacmeibacter</taxon>
    </lineage>
</organism>
<comment type="caution">
    <text evidence="2">The sequence shown here is derived from an EMBL/GenBank/DDBJ whole genome shotgun (WGS) entry which is preliminary data.</text>
</comment>
<dbReference type="Proteomes" id="UP000215405">
    <property type="component" value="Unassembled WGS sequence"/>
</dbReference>
<dbReference type="SUPFAM" id="SSF55874">
    <property type="entry name" value="ATPase domain of HSP90 chaperone/DNA topoisomerase II/histidine kinase"/>
    <property type="match status" value="1"/>
</dbReference>
<dbReference type="SMART" id="SM00387">
    <property type="entry name" value="HATPase_c"/>
    <property type="match status" value="1"/>
</dbReference>
<dbReference type="InterPro" id="IPR003594">
    <property type="entry name" value="HATPase_dom"/>
</dbReference>
<keyword evidence="3" id="KW-1185">Reference proteome</keyword>
<dbReference type="InterPro" id="IPR001932">
    <property type="entry name" value="PPM-type_phosphatase-like_dom"/>
</dbReference>
<dbReference type="PANTHER" id="PTHR35801">
    <property type="entry name" value="PHOSPHOSERINE PHOSPHATASE RSBX"/>
    <property type="match status" value="1"/>
</dbReference>
<dbReference type="Pfam" id="PF13581">
    <property type="entry name" value="HATPase_c_2"/>
    <property type="match status" value="1"/>
</dbReference>
<dbReference type="EMBL" id="NBYO01000001">
    <property type="protein sequence ID" value="OXT01607.1"/>
    <property type="molecule type" value="Genomic_DNA"/>
</dbReference>
<dbReference type="InterPro" id="IPR039248">
    <property type="entry name" value="Ptase_RsbX"/>
</dbReference>
<feature type="domain" description="Histidine kinase/HSP90-like ATPase" evidence="1">
    <location>
        <begin position="35"/>
        <end position="140"/>
    </location>
</feature>
<dbReference type="AlphaFoldDB" id="A0A231V0H6"/>
<dbReference type="Pfam" id="PF07228">
    <property type="entry name" value="SpoIIE"/>
    <property type="match status" value="1"/>
</dbReference>
<sequence length="338" mass="34968">MRSAMISLPVEDESQIGMVRRAAMAAAKSVELSPDDADRLAIIVTEASTNLIRHAKGGEILVGTENGDSTGVGAVVVVAIDSGPGIANVEAAMVDGFTTSDTKPHGIGGGLGSMKRLADSFDIYSSPHGTTVVVTVGQRSPNPSFYDVAGLIVPKPGFDKGGDAFQIRVGETTTTVMLMDVLGHGPKAARDADIGIEAFAKANSASLEGTEEAIANALAGGRGAAALLIEIPHEPGVIRCMGVGNIKGDVLHQDGRRNGIPSQPGILGASARRPRVTEHEWAQGSILLLATDGLKTSSAQPEPTSLLFRSAEMIASAVYKLKRRGTDDSGVLVVRSQQ</sequence>
<dbReference type="RefSeq" id="WP_094075575.1">
    <property type="nucleotide sequence ID" value="NZ_NBYO01000001.1"/>
</dbReference>
<accession>A0A231V0H6</accession>